<evidence type="ECO:0000313" key="2">
    <source>
        <dbReference type="EMBL" id="VDG27710.1"/>
    </source>
</evidence>
<keyword evidence="1" id="KW-0732">Signal</keyword>
<accession>A0A660DWQ4</accession>
<dbReference type="EMBL" id="UYIG01000046">
    <property type="protein sequence ID" value="VDG27710.1"/>
    <property type="molecule type" value="Genomic_DNA"/>
</dbReference>
<dbReference type="Proteomes" id="UP000289996">
    <property type="component" value="Unassembled WGS sequence"/>
</dbReference>
<dbReference type="RefSeq" id="WP_130845290.1">
    <property type="nucleotide sequence ID" value="NZ_BJDY01000004.1"/>
</dbReference>
<name>A0A660DWQ4_9LACO</name>
<feature type="chain" id="PRO_5024866384" evidence="1">
    <location>
        <begin position="32"/>
        <end position="175"/>
    </location>
</feature>
<gene>
    <name evidence="2" type="ORF">MUDAN_MDHGFNIF_02542</name>
</gene>
<evidence type="ECO:0000313" key="3">
    <source>
        <dbReference type="Proteomes" id="UP000289996"/>
    </source>
</evidence>
<evidence type="ECO:0000256" key="1">
    <source>
        <dbReference type="SAM" id="SignalP"/>
    </source>
</evidence>
<protein>
    <submittedName>
        <fullName evidence="2">Uncharacterized protein</fullName>
    </submittedName>
</protein>
<sequence length="175" mass="19953">MKLTKMISAMMVATSLAGAMVVATPNLTAQAKTKMSLKTIPKQFRGTWYHYEQGKYLSQKISAKKLINHGDGRNYSLTMHQLDLNKKATATKDFTKNPHKWMFAYKSGNKVVMQDWPAYYALDKKDRGSYQVTTRTYKGKKVKVLKVTLAASGGMWYIYSPSKVMAKHLWNLDNK</sequence>
<organism evidence="2 3">
    <name type="scientific">Lactiplantibacillus mudanjiangensis</name>
    <dbReference type="NCBI Taxonomy" id="1296538"/>
    <lineage>
        <taxon>Bacteria</taxon>
        <taxon>Bacillati</taxon>
        <taxon>Bacillota</taxon>
        <taxon>Bacilli</taxon>
        <taxon>Lactobacillales</taxon>
        <taxon>Lactobacillaceae</taxon>
        <taxon>Lactiplantibacillus</taxon>
    </lineage>
</organism>
<dbReference type="AlphaFoldDB" id="A0A660DWQ4"/>
<feature type="signal peptide" evidence="1">
    <location>
        <begin position="1"/>
        <end position="31"/>
    </location>
</feature>
<reference evidence="2 3" key="1">
    <citation type="submission" date="2018-11" db="EMBL/GenBank/DDBJ databases">
        <authorList>
            <person name="Wuyts S."/>
        </authorList>
    </citation>
    <scope>NUCLEOTIDE SEQUENCE [LARGE SCALE GENOMIC DNA]</scope>
    <source>
        <strain evidence="2">Lactobacillus mudanjiangensis AMBF249</strain>
    </source>
</reference>
<proteinExistence type="predicted"/>
<keyword evidence="3" id="KW-1185">Reference proteome</keyword>
<dbReference type="OrthoDB" id="2289162at2"/>